<evidence type="ECO:0000256" key="1">
    <source>
        <dbReference type="SAM" id="Coils"/>
    </source>
</evidence>
<gene>
    <name evidence="2" type="ORF">MSPICULIGERA_LOCUS14700</name>
</gene>
<dbReference type="GO" id="GO:0007007">
    <property type="term" value="P:inner mitochondrial membrane organization"/>
    <property type="evidence" value="ECO:0007669"/>
    <property type="project" value="TreeGrafter"/>
</dbReference>
<dbReference type="GO" id="GO:0061617">
    <property type="term" value="C:MICOS complex"/>
    <property type="evidence" value="ECO:0007669"/>
    <property type="project" value="TreeGrafter"/>
</dbReference>
<name>A0AA36G1V3_9BILA</name>
<dbReference type="Proteomes" id="UP001177023">
    <property type="component" value="Unassembled WGS sequence"/>
</dbReference>
<reference evidence="2" key="1">
    <citation type="submission" date="2023-06" db="EMBL/GenBank/DDBJ databases">
        <authorList>
            <person name="Delattre M."/>
        </authorList>
    </citation>
    <scope>NUCLEOTIDE SEQUENCE</scope>
    <source>
        <strain evidence="2">AF72</strain>
    </source>
</reference>
<evidence type="ECO:0008006" key="4">
    <source>
        <dbReference type="Google" id="ProtNLM"/>
    </source>
</evidence>
<sequence>MGSSQSQPATGPQPQVVRINRDQIPEEYRSVGVSGAVVNRVNSQRPAGSPPNSGIAADIDVQKLRAELAKERGEKESLRTEVSEMRRLTELQQRSLGDRSAISLGSDIEDRKKIFDETVQRVEKQFFNYRRENVCQENEQEIMSCLKANPNRLLNCKKLVSGYEACVGEFRKEVLKGN</sequence>
<comment type="caution">
    <text evidence="2">The sequence shown here is derived from an EMBL/GenBank/DDBJ whole genome shotgun (WGS) entry which is preliminary data.</text>
</comment>
<feature type="non-terminal residue" evidence="2">
    <location>
        <position position="178"/>
    </location>
</feature>
<dbReference type="InterPro" id="IPR052632">
    <property type="entry name" value="MICOS_subunit_Mic19"/>
</dbReference>
<accession>A0AA36G1V3</accession>
<dbReference type="PANTHER" id="PTHR21588:SF18">
    <property type="entry name" value="MICOS COMPLEX SUBUNIT MIC19"/>
    <property type="match status" value="1"/>
</dbReference>
<dbReference type="EMBL" id="CATQJA010002644">
    <property type="protein sequence ID" value="CAJ0576407.1"/>
    <property type="molecule type" value="Genomic_DNA"/>
</dbReference>
<proteinExistence type="predicted"/>
<protein>
    <recommendedName>
        <fullName evidence="4">MICOS complex subunit MIC19</fullName>
    </recommendedName>
</protein>
<dbReference type="PROSITE" id="PS51808">
    <property type="entry name" value="CHCH"/>
    <property type="match status" value="1"/>
</dbReference>
<keyword evidence="1" id="KW-0175">Coiled coil</keyword>
<keyword evidence="3" id="KW-1185">Reference proteome</keyword>
<evidence type="ECO:0000313" key="2">
    <source>
        <dbReference type="EMBL" id="CAJ0576407.1"/>
    </source>
</evidence>
<dbReference type="AlphaFoldDB" id="A0AA36G1V3"/>
<organism evidence="2 3">
    <name type="scientific">Mesorhabditis spiculigera</name>
    <dbReference type="NCBI Taxonomy" id="96644"/>
    <lineage>
        <taxon>Eukaryota</taxon>
        <taxon>Metazoa</taxon>
        <taxon>Ecdysozoa</taxon>
        <taxon>Nematoda</taxon>
        <taxon>Chromadorea</taxon>
        <taxon>Rhabditida</taxon>
        <taxon>Rhabditina</taxon>
        <taxon>Rhabditomorpha</taxon>
        <taxon>Rhabditoidea</taxon>
        <taxon>Rhabditidae</taxon>
        <taxon>Mesorhabditinae</taxon>
        <taxon>Mesorhabditis</taxon>
    </lineage>
</organism>
<dbReference type="PANTHER" id="PTHR21588">
    <property type="entry name" value="COILED-COIL-HELIX-COILED-COIL-HELIX DOMAIN CONTAINING 6"/>
    <property type="match status" value="1"/>
</dbReference>
<feature type="coiled-coil region" evidence="1">
    <location>
        <begin position="61"/>
        <end position="88"/>
    </location>
</feature>
<evidence type="ECO:0000313" key="3">
    <source>
        <dbReference type="Proteomes" id="UP001177023"/>
    </source>
</evidence>